<gene>
    <name evidence="2" type="ORF">MYCGRDRAFT_81198</name>
</gene>
<protein>
    <recommendedName>
        <fullName evidence="4">DEK C-terminal domain-containing protein</fullName>
    </recommendedName>
</protein>
<dbReference type="eggNOG" id="ENOG502S0AG">
    <property type="taxonomic scope" value="Eukaryota"/>
</dbReference>
<feature type="compositionally biased region" description="Basic residues" evidence="1">
    <location>
        <begin position="95"/>
        <end position="106"/>
    </location>
</feature>
<dbReference type="EMBL" id="CM001201">
    <property type="protein sequence ID" value="EGP86834.1"/>
    <property type="molecule type" value="Genomic_DNA"/>
</dbReference>
<name>F9XDA5_ZYMTI</name>
<feature type="non-terminal residue" evidence="2">
    <location>
        <position position="136"/>
    </location>
</feature>
<reference evidence="2 3" key="1">
    <citation type="journal article" date="2011" name="PLoS Genet.">
        <title>Finished genome of the fungal wheat pathogen Mycosphaerella graminicola reveals dispensome structure, chromosome plasticity, and stealth pathogenesis.</title>
        <authorList>
            <person name="Goodwin S.B."/>
            <person name="Ben M'barek S."/>
            <person name="Dhillon B."/>
            <person name="Wittenberg A.H.J."/>
            <person name="Crane C.F."/>
            <person name="Hane J.K."/>
            <person name="Foster A.J."/>
            <person name="Van der Lee T.A.J."/>
            <person name="Grimwood J."/>
            <person name="Aerts A."/>
            <person name="Antoniw J."/>
            <person name="Bailey A."/>
            <person name="Bluhm B."/>
            <person name="Bowler J."/>
            <person name="Bristow J."/>
            <person name="van der Burgt A."/>
            <person name="Canto-Canche B."/>
            <person name="Churchill A.C.L."/>
            <person name="Conde-Ferraez L."/>
            <person name="Cools H.J."/>
            <person name="Coutinho P.M."/>
            <person name="Csukai M."/>
            <person name="Dehal P."/>
            <person name="De Wit P."/>
            <person name="Donzelli B."/>
            <person name="van de Geest H.C."/>
            <person name="van Ham R.C.H.J."/>
            <person name="Hammond-Kosack K.E."/>
            <person name="Henrissat B."/>
            <person name="Kilian A."/>
            <person name="Kobayashi A.K."/>
            <person name="Koopmann E."/>
            <person name="Kourmpetis Y."/>
            <person name="Kuzniar A."/>
            <person name="Lindquist E."/>
            <person name="Lombard V."/>
            <person name="Maliepaard C."/>
            <person name="Martins N."/>
            <person name="Mehrabi R."/>
            <person name="Nap J.P.H."/>
            <person name="Ponomarenko A."/>
            <person name="Rudd J.J."/>
            <person name="Salamov A."/>
            <person name="Schmutz J."/>
            <person name="Schouten H.J."/>
            <person name="Shapiro H."/>
            <person name="Stergiopoulos I."/>
            <person name="Torriani S.F.F."/>
            <person name="Tu H."/>
            <person name="de Vries R.P."/>
            <person name="Waalwijk C."/>
            <person name="Ware S.B."/>
            <person name="Wiebenga A."/>
            <person name="Zwiers L.-H."/>
            <person name="Oliver R.P."/>
            <person name="Grigoriev I.V."/>
            <person name="Kema G.H.J."/>
        </authorList>
    </citation>
    <scope>NUCLEOTIDE SEQUENCE [LARGE SCALE GENOMIC DNA]</scope>
    <source>
        <strain evidence="3">CBS 115943 / IPO323</strain>
    </source>
</reference>
<dbReference type="KEGG" id="ztr:MYCGRDRAFT_81198"/>
<organism evidence="2 3">
    <name type="scientific">Zymoseptoria tritici (strain CBS 115943 / IPO323)</name>
    <name type="common">Speckled leaf blotch fungus</name>
    <name type="synonym">Septoria tritici</name>
    <dbReference type="NCBI Taxonomy" id="336722"/>
    <lineage>
        <taxon>Eukaryota</taxon>
        <taxon>Fungi</taxon>
        <taxon>Dikarya</taxon>
        <taxon>Ascomycota</taxon>
        <taxon>Pezizomycotina</taxon>
        <taxon>Dothideomycetes</taxon>
        <taxon>Dothideomycetidae</taxon>
        <taxon>Mycosphaerellales</taxon>
        <taxon>Mycosphaerellaceae</taxon>
        <taxon>Zymoseptoria</taxon>
    </lineage>
</organism>
<evidence type="ECO:0008006" key="4">
    <source>
        <dbReference type="Google" id="ProtNLM"/>
    </source>
</evidence>
<sequence>MGLPADTEIEECLRVIVRLGVKNEEEITVNKARQQAEKELGLDDGFLKNDAKWKAKSKLVINETMQEDDGEEEEQALESPDKPEAETPEESPPKAKARPAAKTRKRKSDDASSARTKRRKTAESAEEASESFSDGD</sequence>
<accession>F9XDA5</accession>
<dbReference type="GeneID" id="13401542"/>
<keyword evidence="3" id="KW-1185">Reference proteome</keyword>
<dbReference type="Proteomes" id="UP000008062">
    <property type="component" value="Chromosome 6"/>
</dbReference>
<proteinExistence type="predicted"/>
<dbReference type="HOGENOM" id="CLU_1880494_0_0_1"/>
<evidence type="ECO:0000256" key="1">
    <source>
        <dbReference type="SAM" id="MobiDB-lite"/>
    </source>
</evidence>
<dbReference type="OrthoDB" id="552755at2759"/>
<dbReference type="InParanoid" id="F9XDA5"/>
<feature type="compositionally biased region" description="Acidic residues" evidence="1">
    <location>
        <begin position="65"/>
        <end position="76"/>
    </location>
</feature>
<evidence type="ECO:0000313" key="2">
    <source>
        <dbReference type="EMBL" id="EGP86834.1"/>
    </source>
</evidence>
<evidence type="ECO:0000313" key="3">
    <source>
        <dbReference type="Proteomes" id="UP000008062"/>
    </source>
</evidence>
<dbReference type="AlphaFoldDB" id="F9XDA5"/>
<feature type="region of interest" description="Disordered" evidence="1">
    <location>
        <begin position="63"/>
        <end position="136"/>
    </location>
</feature>
<feature type="compositionally biased region" description="Acidic residues" evidence="1">
    <location>
        <begin position="124"/>
        <end position="136"/>
    </location>
</feature>
<dbReference type="RefSeq" id="XP_003851858.1">
    <property type="nucleotide sequence ID" value="XM_003851810.1"/>
</dbReference>